<name>A0AAV8T1J4_9ROSI</name>
<evidence type="ECO:0008006" key="4">
    <source>
        <dbReference type="Google" id="ProtNLM"/>
    </source>
</evidence>
<evidence type="ECO:0000256" key="1">
    <source>
        <dbReference type="ARBA" id="ARBA00006974"/>
    </source>
</evidence>
<gene>
    <name evidence="2" type="ORF">K2173_010999</name>
</gene>
<dbReference type="Pfam" id="PF02519">
    <property type="entry name" value="Auxin_inducible"/>
    <property type="match status" value="1"/>
</dbReference>
<comment type="caution">
    <text evidence="2">The sequence shown here is derived from an EMBL/GenBank/DDBJ whole genome shotgun (WGS) entry which is preliminary data.</text>
</comment>
<dbReference type="Proteomes" id="UP001159364">
    <property type="component" value="Linkage Group LG07"/>
</dbReference>
<evidence type="ECO:0000313" key="3">
    <source>
        <dbReference type="Proteomes" id="UP001159364"/>
    </source>
</evidence>
<comment type="similarity">
    <text evidence="1">Belongs to the ARG7 family.</text>
</comment>
<proteinExistence type="inferred from homology"/>
<dbReference type="InterPro" id="IPR003676">
    <property type="entry name" value="SAUR_fam"/>
</dbReference>
<evidence type="ECO:0000313" key="2">
    <source>
        <dbReference type="EMBL" id="KAJ8760143.1"/>
    </source>
</evidence>
<dbReference type="AlphaFoldDB" id="A0AAV8T1J4"/>
<accession>A0AAV8T1J4</accession>
<organism evidence="2 3">
    <name type="scientific">Erythroxylum novogranatense</name>
    <dbReference type="NCBI Taxonomy" id="1862640"/>
    <lineage>
        <taxon>Eukaryota</taxon>
        <taxon>Viridiplantae</taxon>
        <taxon>Streptophyta</taxon>
        <taxon>Embryophyta</taxon>
        <taxon>Tracheophyta</taxon>
        <taxon>Spermatophyta</taxon>
        <taxon>Magnoliopsida</taxon>
        <taxon>eudicotyledons</taxon>
        <taxon>Gunneridae</taxon>
        <taxon>Pentapetalae</taxon>
        <taxon>rosids</taxon>
        <taxon>fabids</taxon>
        <taxon>Malpighiales</taxon>
        <taxon>Erythroxylaceae</taxon>
        <taxon>Erythroxylum</taxon>
    </lineage>
</organism>
<dbReference type="GO" id="GO:0009733">
    <property type="term" value="P:response to auxin"/>
    <property type="evidence" value="ECO:0007669"/>
    <property type="project" value="InterPro"/>
</dbReference>
<sequence>MASPRCPLFPIKHIAMLKRAMMKCWKSRSPKGRDIPRPPQLPPPPPVDYKFVSPCDQSPHSSPSGFLPVYVGASRARFLIPTRFLNFPIFKNLLNEAEEEYGFELPGGIVLPCEAGFFEQVLLCLYEDEKRYGSLEVDEFVKVISHSFSCKESESFSSFRSNVSLIQKVGRARR</sequence>
<protein>
    <recommendedName>
        <fullName evidence="4">Small auxin up regulated protein</fullName>
    </recommendedName>
</protein>
<dbReference type="PANTHER" id="PTHR31374">
    <property type="entry name" value="AUXIN-INDUCED PROTEIN-LIKE-RELATED"/>
    <property type="match status" value="1"/>
</dbReference>
<dbReference type="EMBL" id="JAIWQS010000007">
    <property type="protein sequence ID" value="KAJ8760143.1"/>
    <property type="molecule type" value="Genomic_DNA"/>
</dbReference>
<keyword evidence="3" id="KW-1185">Reference proteome</keyword>
<reference evidence="2 3" key="1">
    <citation type="submission" date="2021-09" db="EMBL/GenBank/DDBJ databases">
        <title>Genomic insights and catalytic innovation underlie evolution of tropane alkaloids biosynthesis.</title>
        <authorList>
            <person name="Wang Y.-J."/>
            <person name="Tian T."/>
            <person name="Huang J.-P."/>
            <person name="Huang S.-X."/>
        </authorList>
    </citation>
    <scope>NUCLEOTIDE SEQUENCE [LARGE SCALE GENOMIC DNA]</scope>
    <source>
        <strain evidence="2">KIB-2018</strain>
        <tissue evidence="2">Leaf</tissue>
    </source>
</reference>
<dbReference type="PANTHER" id="PTHR31374:SF390">
    <property type="entry name" value="AUXIN-RESPONSIVE PROTEIN SAUR71"/>
    <property type="match status" value="1"/>
</dbReference>